<sequence>MANLLLPLYSWGNGAFIMVAVFGLVILGLIGAVMLLMNSDKKKKNDQ</sequence>
<accession>A0ABW5Z5C2</accession>
<dbReference type="Proteomes" id="UP001597549">
    <property type="component" value="Unassembled WGS sequence"/>
</dbReference>
<keyword evidence="1" id="KW-1133">Transmembrane helix</keyword>
<organism evidence="2 3">
    <name type="scientific">Flavobacterium ardleyense</name>
    <dbReference type="NCBI Taxonomy" id="2038737"/>
    <lineage>
        <taxon>Bacteria</taxon>
        <taxon>Pseudomonadati</taxon>
        <taxon>Bacteroidota</taxon>
        <taxon>Flavobacteriia</taxon>
        <taxon>Flavobacteriales</taxon>
        <taxon>Flavobacteriaceae</taxon>
        <taxon>Flavobacterium</taxon>
    </lineage>
</organism>
<reference evidence="3" key="1">
    <citation type="journal article" date="2019" name="Int. J. Syst. Evol. Microbiol.">
        <title>The Global Catalogue of Microorganisms (GCM) 10K type strain sequencing project: providing services to taxonomists for standard genome sequencing and annotation.</title>
        <authorList>
            <consortium name="The Broad Institute Genomics Platform"/>
            <consortium name="The Broad Institute Genome Sequencing Center for Infectious Disease"/>
            <person name="Wu L."/>
            <person name="Ma J."/>
        </authorList>
    </citation>
    <scope>NUCLEOTIDE SEQUENCE [LARGE SCALE GENOMIC DNA]</scope>
    <source>
        <strain evidence="3">KCTC 52644</strain>
    </source>
</reference>
<dbReference type="RefSeq" id="WP_379804384.1">
    <property type="nucleotide sequence ID" value="NZ_JBHUOL010000006.1"/>
</dbReference>
<comment type="caution">
    <text evidence="2">The sequence shown here is derived from an EMBL/GenBank/DDBJ whole genome shotgun (WGS) entry which is preliminary data.</text>
</comment>
<evidence type="ECO:0000256" key="1">
    <source>
        <dbReference type="SAM" id="Phobius"/>
    </source>
</evidence>
<keyword evidence="1" id="KW-0812">Transmembrane</keyword>
<name>A0ABW5Z5C2_9FLAO</name>
<evidence type="ECO:0000313" key="3">
    <source>
        <dbReference type="Proteomes" id="UP001597549"/>
    </source>
</evidence>
<keyword evidence="1" id="KW-0472">Membrane</keyword>
<gene>
    <name evidence="2" type="ORF">ACFSX9_03360</name>
</gene>
<evidence type="ECO:0008006" key="4">
    <source>
        <dbReference type="Google" id="ProtNLM"/>
    </source>
</evidence>
<keyword evidence="3" id="KW-1185">Reference proteome</keyword>
<feature type="transmembrane region" description="Helical" evidence="1">
    <location>
        <begin position="15"/>
        <end position="37"/>
    </location>
</feature>
<dbReference type="EMBL" id="JBHUOL010000006">
    <property type="protein sequence ID" value="MFD2907765.1"/>
    <property type="molecule type" value="Genomic_DNA"/>
</dbReference>
<proteinExistence type="predicted"/>
<protein>
    <recommendedName>
        <fullName evidence="4">Oxaloacetate decarboxylase</fullName>
    </recommendedName>
</protein>
<evidence type="ECO:0000313" key="2">
    <source>
        <dbReference type="EMBL" id="MFD2907765.1"/>
    </source>
</evidence>